<accession>A0A848FI24</accession>
<dbReference type="SUPFAM" id="SSF56112">
    <property type="entry name" value="Protein kinase-like (PK-like)"/>
    <property type="match status" value="1"/>
</dbReference>
<feature type="compositionally biased region" description="Low complexity" evidence="6">
    <location>
        <begin position="430"/>
        <end position="463"/>
    </location>
</feature>
<dbReference type="CDD" id="cd14014">
    <property type="entry name" value="STKc_PknB_like"/>
    <property type="match status" value="1"/>
</dbReference>
<evidence type="ECO:0000256" key="3">
    <source>
        <dbReference type="ARBA" id="ARBA00022777"/>
    </source>
</evidence>
<reference evidence="8 9" key="1">
    <citation type="submission" date="2020-04" db="EMBL/GenBank/DDBJ databases">
        <title>Azohydromonas sp. isolated from soil.</title>
        <authorList>
            <person name="Dahal R.H."/>
        </authorList>
    </citation>
    <scope>NUCLEOTIDE SEQUENCE [LARGE SCALE GENOMIC DNA]</scope>
    <source>
        <strain evidence="8 9">G-1-1-14</strain>
    </source>
</reference>
<dbReference type="InterPro" id="IPR017441">
    <property type="entry name" value="Protein_kinase_ATP_BS"/>
</dbReference>
<evidence type="ECO:0000313" key="8">
    <source>
        <dbReference type="EMBL" id="NML17913.1"/>
    </source>
</evidence>
<evidence type="ECO:0000259" key="7">
    <source>
        <dbReference type="PROSITE" id="PS50011"/>
    </source>
</evidence>
<dbReference type="GO" id="GO:0004674">
    <property type="term" value="F:protein serine/threonine kinase activity"/>
    <property type="evidence" value="ECO:0007669"/>
    <property type="project" value="TreeGrafter"/>
</dbReference>
<dbReference type="Gene3D" id="1.10.510.10">
    <property type="entry name" value="Transferase(Phosphotransferase) domain 1"/>
    <property type="match status" value="1"/>
</dbReference>
<dbReference type="SMART" id="SM00219">
    <property type="entry name" value="TyrKc"/>
    <property type="match status" value="1"/>
</dbReference>
<dbReference type="InterPro" id="IPR020635">
    <property type="entry name" value="Tyr_kinase_cat_dom"/>
</dbReference>
<evidence type="ECO:0000256" key="1">
    <source>
        <dbReference type="ARBA" id="ARBA00022679"/>
    </source>
</evidence>
<sequence length="496" mass="54219">MSSADTDSKASDQGQIGLLGVLPPGYSVAEFRIERVLGKGGFGIVYLAFDTRLERLVAIKEFMPQSLAQRLADYSIEPLSERHRKTFELGLRSFIREARSLAKFKHPALVEVYRFWEELGTAYIVMPFYEGQTLQQRLEGMTAPPPEQWLRELVERVLKGLDVMHQQGWLHRDIAPDNILLLPGDRPLLLDFGSAKQDIGHATQALAGLLKPGFAPFEQYGDSAALKQGPWTDLYALGALLYYAISGKVPTASVERINNDAMASALMLGRRRYSAAFLQFIDHCLAVWPEQRPASITAALDLLRRLDAQEKARGLKNSMGKRRDARTPKLCKSETRPFGFLPAGQGALSWAGGIAALLVTLGGLALWEPWSRPTVHMADKGLTVAVRSDDPGSAPSDQSSSTPAEAKPDTPALPFSAPQAPEVRLPTPPAAQLASPAAPKKKALSQQPFRNAQGANSSRARQAAARKAECESLTHILALDGNALAQRRFAQLGCRR</sequence>
<comment type="caution">
    <text evidence="8">The sequence shown here is derived from an EMBL/GenBank/DDBJ whole genome shotgun (WGS) entry which is preliminary data.</text>
</comment>
<dbReference type="PANTHER" id="PTHR43289:SF34">
    <property type="entry name" value="SERINE_THREONINE-PROTEIN KINASE YBDM-RELATED"/>
    <property type="match status" value="1"/>
</dbReference>
<keyword evidence="9" id="KW-1185">Reference proteome</keyword>
<name>A0A848FI24_9BURK</name>
<feature type="binding site" evidence="5">
    <location>
        <position position="60"/>
    </location>
    <ligand>
        <name>ATP</name>
        <dbReference type="ChEBI" id="CHEBI:30616"/>
    </ligand>
</feature>
<dbReference type="Pfam" id="PF00069">
    <property type="entry name" value="Pkinase"/>
    <property type="match status" value="1"/>
</dbReference>
<keyword evidence="1" id="KW-0808">Transferase</keyword>
<dbReference type="Proteomes" id="UP000574067">
    <property type="component" value="Unassembled WGS sequence"/>
</dbReference>
<dbReference type="InterPro" id="IPR000719">
    <property type="entry name" value="Prot_kinase_dom"/>
</dbReference>
<dbReference type="AlphaFoldDB" id="A0A848FI24"/>
<dbReference type="PROSITE" id="PS00107">
    <property type="entry name" value="PROTEIN_KINASE_ATP"/>
    <property type="match status" value="1"/>
</dbReference>
<organism evidence="8 9">
    <name type="scientific">Azohydromonas caseinilytica</name>
    <dbReference type="NCBI Taxonomy" id="2728836"/>
    <lineage>
        <taxon>Bacteria</taxon>
        <taxon>Pseudomonadati</taxon>
        <taxon>Pseudomonadota</taxon>
        <taxon>Betaproteobacteria</taxon>
        <taxon>Burkholderiales</taxon>
        <taxon>Sphaerotilaceae</taxon>
        <taxon>Azohydromonas</taxon>
    </lineage>
</organism>
<gene>
    <name evidence="8" type="ORF">HHL10_23360</name>
</gene>
<dbReference type="PROSITE" id="PS50011">
    <property type="entry name" value="PROTEIN_KINASE_DOM"/>
    <property type="match status" value="1"/>
</dbReference>
<dbReference type="InterPro" id="IPR011009">
    <property type="entry name" value="Kinase-like_dom_sf"/>
</dbReference>
<evidence type="ECO:0000256" key="4">
    <source>
        <dbReference type="ARBA" id="ARBA00022840"/>
    </source>
</evidence>
<feature type="domain" description="Protein kinase" evidence="7">
    <location>
        <begin position="31"/>
        <end position="303"/>
    </location>
</feature>
<dbReference type="PANTHER" id="PTHR43289">
    <property type="entry name" value="MITOGEN-ACTIVATED PROTEIN KINASE KINASE KINASE 20-RELATED"/>
    <property type="match status" value="1"/>
</dbReference>
<dbReference type="GO" id="GO:0005524">
    <property type="term" value="F:ATP binding"/>
    <property type="evidence" value="ECO:0007669"/>
    <property type="project" value="UniProtKB-UniRule"/>
</dbReference>
<proteinExistence type="predicted"/>
<evidence type="ECO:0000313" key="9">
    <source>
        <dbReference type="Proteomes" id="UP000574067"/>
    </source>
</evidence>
<evidence type="ECO:0000256" key="5">
    <source>
        <dbReference type="PROSITE-ProRule" id="PRU10141"/>
    </source>
</evidence>
<feature type="region of interest" description="Disordered" evidence="6">
    <location>
        <begin position="386"/>
        <end position="463"/>
    </location>
</feature>
<evidence type="ECO:0000256" key="2">
    <source>
        <dbReference type="ARBA" id="ARBA00022741"/>
    </source>
</evidence>
<dbReference type="RefSeq" id="WP_169162815.1">
    <property type="nucleotide sequence ID" value="NZ_JABBFW010000024.1"/>
</dbReference>
<protein>
    <submittedName>
        <fullName evidence="8">Protein kinase</fullName>
    </submittedName>
</protein>
<dbReference type="GO" id="GO:0004713">
    <property type="term" value="F:protein tyrosine kinase activity"/>
    <property type="evidence" value="ECO:0007669"/>
    <property type="project" value="InterPro"/>
</dbReference>
<dbReference type="EMBL" id="JABBFW010000024">
    <property type="protein sequence ID" value="NML17913.1"/>
    <property type="molecule type" value="Genomic_DNA"/>
</dbReference>
<keyword evidence="4 5" id="KW-0067">ATP-binding</keyword>
<keyword evidence="2 5" id="KW-0547">Nucleotide-binding</keyword>
<evidence type="ECO:0000256" key="6">
    <source>
        <dbReference type="SAM" id="MobiDB-lite"/>
    </source>
</evidence>
<keyword evidence="3 8" id="KW-0418">Kinase</keyword>